<keyword evidence="5" id="KW-0190">Covalent protein-DNA linkage</keyword>
<evidence type="ECO:0000256" key="6">
    <source>
        <dbReference type="ARBA" id="ARBA00023125"/>
    </source>
</evidence>
<keyword evidence="2" id="KW-0645">Protease</keyword>
<evidence type="ECO:0000256" key="2">
    <source>
        <dbReference type="ARBA" id="ARBA00022670"/>
    </source>
</evidence>
<keyword evidence="3" id="KW-0227">DNA damage</keyword>
<evidence type="ECO:0000256" key="1">
    <source>
        <dbReference type="ARBA" id="ARBA00008136"/>
    </source>
</evidence>
<dbReference type="InterPro" id="IPR036590">
    <property type="entry name" value="SRAP-like"/>
</dbReference>
<proteinExistence type="inferred from homology"/>
<protein>
    <recommendedName>
        <fullName evidence="9">Abasic site processing protein</fullName>
    </recommendedName>
</protein>
<dbReference type="SUPFAM" id="SSF143081">
    <property type="entry name" value="BB1717-like"/>
    <property type="match status" value="1"/>
</dbReference>
<feature type="non-terminal residue" evidence="8">
    <location>
        <position position="1"/>
    </location>
</feature>
<dbReference type="InterPro" id="IPR003738">
    <property type="entry name" value="SRAP"/>
</dbReference>
<keyword evidence="4" id="KW-0378">Hydrolase</keyword>
<dbReference type="PANTHER" id="PTHR13604:SF0">
    <property type="entry name" value="ABASIC SITE PROCESSING PROTEIN HMCES"/>
    <property type="match status" value="1"/>
</dbReference>
<name>A0A3B0UIT6_9ZZZZ</name>
<evidence type="ECO:0000256" key="5">
    <source>
        <dbReference type="ARBA" id="ARBA00023124"/>
    </source>
</evidence>
<dbReference type="GO" id="GO:0006508">
    <property type="term" value="P:proteolysis"/>
    <property type="evidence" value="ECO:0007669"/>
    <property type="project" value="UniProtKB-KW"/>
</dbReference>
<evidence type="ECO:0000256" key="4">
    <source>
        <dbReference type="ARBA" id="ARBA00022801"/>
    </source>
</evidence>
<dbReference type="GO" id="GO:0106300">
    <property type="term" value="P:protein-DNA covalent cross-linking repair"/>
    <property type="evidence" value="ECO:0007669"/>
    <property type="project" value="InterPro"/>
</dbReference>
<gene>
    <name evidence="8" type="ORF">MNBD_BACTEROID06-1751</name>
</gene>
<dbReference type="Pfam" id="PF02586">
    <property type="entry name" value="SRAP"/>
    <property type="match status" value="1"/>
</dbReference>
<reference evidence="8" key="1">
    <citation type="submission" date="2018-06" db="EMBL/GenBank/DDBJ databases">
        <authorList>
            <person name="Zhirakovskaya E."/>
        </authorList>
    </citation>
    <scope>NUCLEOTIDE SEQUENCE</scope>
</reference>
<dbReference type="GO" id="GO:0003697">
    <property type="term" value="F:single-stranded DNA binding"/>
    <property type="evidence" value="ECO:0007669"/>
    <property type="project" value="InterPro"/>
</dbReference>
<organism evidence="8">
    <name type="scientific">hydrothermal vent metagenome</name>
    <dbReference type="NCBI Taxonomy" id="652676"/>
    <lineage>
        <taxon>unclassified sequences</taxon>
        <taxon>metagenomes</taxon>
        <taxon>ecological metagenomes</taxon>
    </lineage>
</organism>
<keyword evidence="6" id="KW-0238">DNA-binding</keyword>
<sequence>NSLKKRFNAAPTQPLPIITSTNTSVIKFYNWGAEPNSSKNKRITSKLINAPLKQLTEKIFYKNALNNRRCLVIADGFYVWKSIAKKRQIPYRITLQDERLFAMAGLWETYENIDGIKIGTFSIITQPATVNITNLTSDLPIILHADLESKWLQNTNSIDENFSILSQPSPLELKSYAVSPLLNNLANDSQNLILPAPPSDQFGNYSLFD</sequence>
<evidence type="ECO:0008006" key="9">
    <source>
        <dbReference type="Google" id="ProtNLM"/>
    </source>
</evidence>
<evidence type="ECO:0000313" key="8">
    <source>
        <dbReference type="EMBL" id="VAW26332.1"/>
    </source>
</evidence>
<keyword evidence="7" id="KW-0456">Lyase</keyword>
<evidence type="ECO:0000256" key="3">
    <source>
        <dbReference type="ARBA" id="ARBA00022763"/>
    </source>
</evidence>
<dbReference type="PANTHER" id="PTHR13604">
    <property type="entry name" value="DC12-RELATED"/>
    <property type="match status" value="1"/>
</dbReference>
<evidence type="ECO:0000256" key="7">
    <source>
        <dbReference type="ARBA" id="ARBA00023239"/>
    </source>
</evidence>
<dbReference type="Gene3D" id="3.90.1680.10">
    <property type="entry name" value="SOS response associated peptidase-like"/>
    <property type="match status" value="1"/>
</dbReference>
<dbReference type="EMBL" id="UOES01000086">
    <property type="protein sequence ID" value="VAW26332.1"/>
    <property type="molecule type" value="Genomic_DNA"/>
</dbReference>
<dbReference type="GO" id="GO:0016829">
    <property type="term" value="F:lyase activity"/>
    <property type="evidence" value="ECO:0007669"/>
    <property type="project" value="UniProtKB-KW"/>
</dbReference>
<dbReference type="GO" id="GO:0008233">
    <property type="term" value="F:peptidase activity"/>
    <property type="evidence" value="ECO:0007669"/>
    <property type="project" value="UniProtKB-KW"/>
</dbReference>
<comment type="similarity">
    <text evidence="1">Belongs to the SOS response-associated peptidase family.</text>
</comment>
<dbReference type="AlphaFoldDB" id="A0A3B0UIT6"/>
<accession>A0A3B0UIT6</accession>